<name>A0ABY9D8T1_VITVI</name>
<protein>
    <recommendedName>
        <fullName evidence="1">Retrotransposon Copia-like N-terminal domain-containing protein</fullName>
    </recommendedName>
</protein>
<dbReference type="Proteomes" id="UP001227230">
    <property type="component" value="Chromosome 14"/>
</dbReference>
<organism evidence="2 3">
    <name type="scientific">Vitis vinifera</name>
    <name type="common">Grape</name>
    <dbReference type="NCBI Taxonomy" id="29760"/>
    <lineage>
        <taxon>Eukaryota</taxon>
        <taxon>Viridiplantae</taxon>
        <taxon>Streptophyta</taxon>
        <taxon>Embryophyta</taxon>
        <taxon>Tracheophyta</taxon>
        <taxon>Spermatophyta</taxon>
        <taxon>Magnoliopsida</taxon>
        <taxon>eudicotyledons</taxon>
        <taxon>Gunneridae</taxon>
        <taxon>Pentapetalae</taxon>
        <taxon>rosids</taxon>
        <taxon>Vitales</taxon>
        <taxon>Vitaceae</taxon>
        <taxon>Viteae</taxon>
        <taxon>Vitis</taxon>
    </lineage>
</organism>
<evidence type="ECO:0000313" key="2">
    <source>
        <dbReference type="EMBL" id="WKA03980.1"/>
    </source>
</evidence>
<gene>
    <name evidence="2" type="ORF">VitviT2T_022050</name>
</gene>
<evidence type="ECO:0000259" key="1">
    <source>
        <dbReference type="Pfam" id="PF14244"/>
    </source>
</evidence>
<accession>A0ABY9D8T1</accession>
<evidence type="ECO:0000313" key="3">
    <source>
        <dbReference type="Proteomes" id="UP001227230"/>
    </source>
</evidence>
<dbReference type="Pfam" id="PF14244">
    <property type="entry name" value="Retrotran_gag_3"/>
    <property type="match status" value="1"/>
</dbReference>
<sequence length="73" mass="8203">MTFSQMIPSNSISSSAHHTFSVKLTPRNYLAWKTQFNHLFNYQNLTGFIDGSTVAPLKTIKDFSTSPVEIPNP</sequence>
<dbReference type="InterPro" id="IPR029472">
    <property type="entry name" value="Copia-like_N"/>
</dbReference>
<keyword evidence="3" id="KW-1185">Reference proteome</keyword>
<dbReference type="EMBL" id="CP126661">
    <property type="protein sequence ID" value="WKA03980.1"/>
    <property type="molecule type" value="Genomic_DNA"/>
</dbReference>
<feature type="domain" description="Retrotransposon Copia-like N-terminal" evidence="1">
    <location>
        <begin position="21"/>
        <end position="56"/>
    </location>
</feature>
<reference evidence="2 3" key="1">
    <citation type="journal article" date="2023" name="Hortic Res">
        <title>The complete reference genome for grapevine (Vitis vinifera L.) genetics and breeding.</title>
        <authorList>
            <person name="Shi X."/>
            <person name="Cao S."/>
            <person name="Wang X."/>
            <person name="Huang S."/>
            <person name="Wang Y."/>
            <person name="Liu Z."/>
            <person name="Liu W."/>
            <person name="Leng X."/>
            <person name="Peng Y."/>
            <person name="Wang N."/>
            <person name="Wang Y."/>
            <person name="Ma Z."/>
            <person name="Xu X."/>
            <person name="Zhang F."/>
            <person name="Xue H."/>
            <person name="Zhong H."/>
            <person name="Wang Y."/>
            <person name="Zhang K."/>
            <person name="Velt A."/>
            <person name="Avia K."/>
            <person name="Holtgrawe D."/>
            <person name="Grimplet J."/>
            <person name="Matus J.T."/>
            <person name="Ware D."/>
            <person name="Wu X."/>
            <person name="Wang H."/>
            <person name="Liu C."/>
            <person name="Fang Y."/>
            <person name="Rustenholz C."/>
            <person name="Cheng Z."/>
            <person name="Xiao H."/>
            <person name="Zhou Y."/>
        </authorList>
    </citation>
    <scope>NUCLEOTIDE SEQUENCE [LARGE SCALE GENOMIC DNA]</scope>
    <source>
        <strain evidence="3">cv. Pinot noir / PN40024</strain>
        <tissue evidence="2">Leaf</tissue>
    </source>
</reference>
<proteinExistence type="predicted"/>